<dbReference type="PROSITE" id="PS51257">
    <property type="entry name" value="PROKAR_LIPOPROTEIN"/>
    <property type="match status" value="1"/>
</dbReference>
<evidence type="ECO:0000256" key="1">
    <source>
        <dbReference type="SAM" id="SignalP"/>
    </source>
</evidence>
<name>A0A7J5U7H5_9BACT</name>
<accession>A0A7J5U7H5</accession>
<sequence length="127" mass="13392">MKRAAIFGFWVLPLLMGCQSDAVDGQLTMAPGEWVKLSNGATLRVGQVTNSLCPPGGVCITGGKVTVVMSIDAVSDTLCLGPDCGRYAKGEPSSRVFETNGRSTAVTLLGLQNLWEAPKRKAVLTVH</sequence>
<evidence type="ECO:0000313" key="3">
    <source>
        <dbReference type="Proteomes" id="UP000488299"/>
    </source>
</evidence>
<dbReference type="EMBL" id="WELI01000001">
    <property type="protein sequence ID" value="KAB7733110.1"/>
    <property type="molecule type" value="Genomic_DNA"/>
</dbReference>
<evidence type="ECO:0000313" key="2">
    <source>
        <dbReference type="EMBL" id="KAB7733110.1"/>
    </source>
</evidence>
<proteinExistence type="predicted"/>
<feature type="chain" id="PRO_5029583426" description="Lipoprotein" evidence="1">
    <location>
        <begin position="23"/>
        <end position="127"/>
    </location>
</feature>
<gene>
    <name evidence="2" type="ORF">F5984_04000</name>
</gene>
<dbReference type="Proteomes" id="UP000488299">
    <property type="component" value="Unassembled WGS sequence"/>
</dbReference>
<dbReference type="RefSeq" id="WP_152122950.1">
    <property type="nucleotide sequence ID" value="NZ_WELI01000001.1"/>
</dbReference>
<feature type="signal peptide" evidence="1">
    <location>
        <begin position="1"/>
        <end position="22"/>
    </location>
</feature>
<comment type="caution">
    <text evidence="2">The sequence shown here is derived from an EMBL/GenBank/DDBJ whole genome shotgun (WGS) entry which is preliminary data.</text>
</comment>
<evidence type="ECO:0008006" key="4">
    <source>
        <dbReference type="Google" id="ProtNLM"/>
    </source>
</evidence>
<organism evidence="2 3">
    <name type="scientific">Rudanella paleaurantiibacter</name>
    <dbReference type="NCBI Taxonomy" id="2614655"/>
    <lineage>
        <taxon>Bacteria</taxon>
        <taxon>Pseudomonadati</taxon>
        <taxon>Bacteroidota</taxon>
        <taxon>Cytophagia</taxon>
        <taxon>Cytophagales</taxon>
        <taxon>Cytophagaceae</taxon>
        <taxon>Rudanella</taxon>
    </lineage>
</organism>
<reference evidence="2 3" key="1">
    <citation type="submission" date="2019-10" db="EMBL/GenBank/DDBJ databases">
        <title>Rudanella paleaurantiibacter sp. nov., isolated from sludge.</title>
        <authorList>
            <person name="Xu S.Q."/>
        </authorList>
    </citation>
    <scope>NUCLEOTIDE SEQUENCE [LARGE SCALE GENOMIC DNA]</scope>
    <source>
        <strain evidence="2 3">HX-22-17</strain>
    </source>
</reference>
<keyword evidence="3" id="KW-1185">Reference proteome</keyword>
<protein>
    <recommendedName>
        <fullName evidence="4">Lipoprotein</fullName>
    </recommendedName>
</protein>
<dbReference type="AlphaFoldDB" id="A0A7J5U7H5"/>
<keyword evidence="1" id="KW-0732">Signal</keyword>